<dbReference type="GO" id="GO:0004222">
    <property type="term" value="F:metalloendopeptidase activity"/>
    <property type="evidence" value="ECO:0007669"/>
    <property type="project" value="TreeGrafter"/>
</dbReference>
<dbReference type="Pfam" id="PF19030">
    <property type="entry name" value="TSP1_ADAMTS"/>
    <property type="match status" value="6"/>
</dbReference>
<organism evidence="8">
    <name type="scientific">Medioppia subpectinata</name>
    <dbReference type="NCBI Taxonomy" id="1979941"/>
    <lineage>
        <taxon>Eukaryota</taxon>
        <taxon>Metazoa</taxon>
        <taxon>Ecdysozoa</taxon>
        <taxon>Arthropoda</taxon>
        <taxon>Chelicerata</taxon>
        <taxon>Arachnida</taxon>
        <taxon>Acari</taxon>
        <taxon>Acariformes</taxon>
        <taxon>Sarcoptiformes</taxon>
        <taxon>Oribatida</taxon>
        <taxon>Brachypylina</taxon>
        <taxon>Oppioidea</taxon>
        <taxon>Oppiidae</taxon>
        <taxon>Medioppia</taxon>
    </lineage>
</organism>
<dbReference type="SMART" id="SM00209">
    <property type="entry name" value="TSP1"/>
    <property type="match status" value="7"/>
</dbReference>
<keyword evidence="2" id="KW-0964">Secreted</keyword>
<keyword evidence="4" id="KW-0677">Repeat</keyword>
<evidence type="ECO:0000259" key="6">
    <source>
        <dbReference type="PROSITE" id="PS50835"/>
    </source>
</evidence>
<name>A0A7R9KVA3_9ACAR</name>
<dbReference type="Gene3D" id="2.60.40.10">
    <property type="entry name" value="Immunoglobulins"/>
    <property type="match status" value="1"/>
</dbReference>
<dbReference type="GO" id="GO:0031012">
    <property type="term" value="C:extracellular matrix"/>
    <property type="evidence" value="ECO:0007669"/>
    <property type="project" value="TreeGrafter"/>
</dbReference>
<keyword evidence="3" id="KW-0732">Signal</keyword>
<dbReference type="PROSITE" id="PS50092">
    <property type="entry name" value="TSP1"/>
    <property type="match status" value="5"/>
</dbReference>
<dbReference type="InterPro" id="IPR036179">
    <property type="entry name" value="Ig-like_dom_sf"/>
</dbReference>
<sequence>MHNECNNETKPNERQECSATIDCKKTHSNSNENSQEDSPGAPLTSQWYHRVTNPSLSSEPNYIVGEWSTCSAECGNGIKKRSVDCKIFLEFSRSVVRLPDSQCSGVKPKEIEVCLIKDCEPIAEEDDDFDDMDEDDEDSDNHIISTGVEKPANKLVPLSKIGIETKYFWKSSGFTECSAACLGGTQESIILCVRDTDQSVVNPYLCDINKKPDSFTRTCNDHPCPPRWNVSDYGQCSKECGAGVQTRDVQCVHEVTRGIANTIVVANHLCKEPMPKLKQFCNAIDCLPKWEAQPWTQCSRSCGGGCSRSCGGGVKTRKLKCIKELAFGQIVEQSVSKCPKKRPKHTKTCNLKQCRNPLLELRKESMKRISLKVNGEAIVMSGTILRLRCPRRKSDRDLSHTHWTKNNARILFGHRIKMTAKNVLRIRNVEITDSGVYSCSWDNKTNHKIDLKIRHMSASAEDRTVERHSIGLNNFDFGKIVKNSEERSDRSHDNSRMTSNGFINKKAILMRSKPKRAFSSQRDSVLNEESYSGESPGVSNGDQRMDTFEVNYGNVNKEVADQVVDKEEDNSEEKYGSQPFQDESLLMLENILADLRKSQSNTFDTTSDNKHNSSHNTEDPQNNYNLLINALISRNGRPEHLRFDWLTTDWSKCDQPCNGTEYQVRDSQCLIIYENISKTIDNTICASAGLPTPKTIRSCRQSDCPFWQTGQWSECNKCIDLRTGVQHREVKCALNNGSHLDHNECQSQDKPIIQKQCVNDLCEGTWITGQWTQCNAKCNEEGYQWRTIECVWFNSGDSAGDACNDKTKPDVLQSCTNHTCSQNECVDTSKHCLLAKSLNMCRIAHYVHQCCHSCRNLN</sequence>
<feature type="region of interest" description="Disordered" evidence="5">
    <location>
        <begin position="485"/>
        <end position="545"/>
    </location>
</feature>
<reference evidence="8" key="1">
    <citation type="submission" date="2020-11" db="EMBL/GenBank/DDBJ databases">
        <authorList>
            <person name="Tran Van P."/>
        </authorList>
    </citation>
    <scope>NUCLEOTIDE SEQUENCE</scope>
</reference>
<protein>
    <recommendedName>
        <fullName evidence="10">ADAMTS-like protein 1</fullName>
    </recommendedName>
</protein>
<dbReference type="Gene3D" id="2.20.100.10">
    <property type="entry name" value="Thrombospondin type-1 (TSP1) repeat"/>
    <property type="match status" value="4"/>
</dbReference>
<dbReference type="InterPro" id="IPR013783">
    <property type="entry name" value="Ig-like_fold"/>
</dbReference>
<feature type="region of interest" description="Disordered" evidence="5">
    <location>
        <begin position="25"/>
        <end position="45"/>
    </location>
</feature>
<dbReference type="Proteomes" id="UP000759131">
    <property type="component" value="Unassembled WGS sequence"/>
</dbReference>
<evidence type="ECO:0000256" key="4">
    <source>
        <dbReference type="ARBA" id="ARBA00022737"/>
    </source>
</evidence>
<evidence type="ECO:0000259" key="7">
    <source>
        <dbReference type="PROSITE" id="PS50900"/>
    </source>
</evidence>
<dbReference type="AlphaFoldDB" id="A0A7R9KVA3"/>
<dbReference type="FunFam" id="2.20.100.10:FF:000005">
    <property type="entry name" value="ADAM metallopeptidase with thrombospondin type 1 motif 9"/>
    <property type="match status" value="1"/>
</dbReference>
<proteinExistence type="predicted"/>
<dbReference type="SUPFAM" id="SSF82895">
    <property type="entry name" value="TSP-1 type 1 repeat"/>
    <property type="match status" value="6"/>
</dbReference>
<dbReference type="GO" id="GO:0030198">
    <property type="term" value="P:extracellular matrix organization"/>
    <property type="evidence" value="ECO:0007669"/>
    <property type="project" value="TreeGrafter"/>
</dbReference>
<dbReference type="PROSITE" id="PS50900">
    <property type="entry name" value="PLAC"/>
    <property type="match status" value="1"/>
</dbReference>
<dbReference type="EMBL" id="CAJPIZ010007713">
    <property type="protein sequence ID" value="CAG2110516.1"/>
    <property type="molecule type" value="Genomic_DNA"/>
</dbReference>
<evidence type="ECO:0000256" key="5">
    <source>
        <dbReference type="SAM" id="MobiDB-lite"/>
    </source>
</evidence>
<evidence type="ECO:0000256" key="3">
    <source>
        <dbReference type="ARBA" id="ARBA00022729"/>
    </source>
</evidence>
<dbReference type="SUPFAM" id="SSF48726">
    <property type="entry name" value="Immunoglobulin"/>
    <property type="match status" value="1"/>
</dbReference>
<dbReference type="InterPro" id="IPR010909">
    <property type="entry name" value="PLAC"/>
</dbReference>
<evidence type="ECO:0000313" key="9">
    <source>
        <dbReference type="Proteomes" id="UP000759131"/>
    </source>
</evidence>
<feature type="domain" description="PLAC" evidence="7">
    <location>
        <begin position="816"/>
        <end position="858"/>
    </location>
</feature>
<keyword evidence="9" id="KW-1185">Reference proteome</keyword>
<feature type="domain" description="Ig-like" evidence="6">
    <location>
        <begin position="357"/>
        <end position="450"/>
    </location>
</feature>
<accession>A0A7R9KVA3</accession>
<evidence type="ECO:0008006" key="10">
    <source>
        <dbReference type="Google" id="ProtNLM"/>
    </source>
</evidence>
<dbReference type="EMBL" id="OC862288">
    <property type="protein sequence ID" value="CAD7630086.1"/>
    <property type="molecule type" value="Genomic_DNA"/>
</dbReference>
<feature type="compositionally biased region" description="Polar residues" evidence="5">
    <location>
        <begin position="28"/>
        <end position="45"/>
    </location>
</feature>
<dbReference type="Pfam" id="PF07679">
    <property type="entry name" value="I-set"/>
    <property type="match status" value="1"/>
</dbReference>
<dbReference type="PANTHER" id="PTHR13723">
    <property type="entry name" value="ADAMTS A DISINTEGRIN AND METALLOPROTEASE WITH THROMBOSPONDIN MOTIFS PROTEASE"/>
    <property type="match status" value="1"/>
</dbReference>
<dbReference type="GO" id="GO:0006508">
    <property type="term" value="P:proteolysis"/>
    <property type="evidence" value="ECO:0007669"/>
    <property type="project" value="TreeGrafter"/>
</dbReference>
<evidence type="ECO:0000256" key="2">
    <source>
        <dbReference type="ARBA" id="ARBA00022525"/>
    </source>
</evidence>
<dbReference type="PROSITE" id="PS50835">
    <property type="entry name" value="IG_LIKE"/>
    <property type="match status" value="1"/>
</dbReference>
<dbReference type="InterPro" id="IPR036383">
    <property type="entry name" value="TSP1_rpt_sf"/>
</dbReference>
<comment type="subcellular location">
    <subcellularLocation>
        <location evidence="1">Secreted</location>
    </subcellularLocation>
</comment>
<dbReference type="InterPro" id="IPR050439">
    <property type="entry name" value="ADAMTS_ADAMTS-like"/>
</dbReference>
<evidence type="ECO:0000313" key="8">
    <source>
        <dbReference type="EMBL" id="CAD7630086.1"/>
    </source>
</evidence>
<evidence type="ECO:0000256" key="1">
    <source>
        <dbReference type="ARBA" id="ARBA00004613"/>
    </source>
</evidence>
<gene>
    <name evidence="8" type="ORF">OSB1V03_LOCUS10499</name>
</gene>
<feature type="region of interest" description="Disordered" evidence="5">
    <location>
        <begin position="601"/>
        <end position="622"/>
    </location>
</feature>
<dbReference type="InterPro" id="IPR013098">
    <property type="entry name" value="Ig_I-set"/>
</dbReference>
<dbReference type="GO" id="GO:0005576">
    <property type="term" value="C:extracellular region"/>
    <property type="evidence" value="ECO:0007669"/>
    <property type="project" value="UniProtKB-SubCell"/>
</dbReference>
<feature type="compositionally biased region" description="Basic and acidic residues" evidence="5">
    <location>
        <begin position="485"/>
        <end position="495"/>
    </location>
</feature>
<dbReference type="PANTHER" id="PTHR13723:SF281">
    <property type="entry name" value="PAPILIN"/>
    <property type="match status" value="1"/>
</dbReference>
<dbReference type="InterPro" id="IPR007110">
    <property type="entry name" value="Ig-like_dom"/>
</dbReference>
<dbReference type="InterPro" id="IPR000884">
    <property type="entry name" value="TSP1_rpt"/>
</dbReference>
<feature type="compositionally biased region" description="Polar residues" evidence="5">
    <location>
        <begin position="518"/>
        <end position="542"/>
    </location>
</feature>
<dbReference type="OrthoDB" id="5948003at2759"/>